<reference evidence="2" key="1">
    <citation type="journal article" date="2020" name="Microb. Genom.">
        <title>Genetic diversity of clinical and environmental Mucorales isolates obtained from an investigation of mucormycosis cases among solid organ transplant recipients.</title>
        <authorList>
            <person name="Nguyen M.H."/>
            <person name="Kaul D."/>
            <person name="Muto C."/>
            <person name="Cheng S.J."/>
            <person name="Richter R.A."/>
            <person name="Bruno V.M."/>
            <person name="Liu G."/>
            <person name="Beyhan S."/>
            <person name="Sundermann A.J."/>
            <person name="Mounaud S."/>
            <person name="Pasculle A.W."/>
            <person name="Nierman W.C."/>
            <person name="Driscoll E."/>
            <person name="Cumbie R."/>
            <person name="Clancy C.J."/>
            <person name="Dupont C.L."/>
        </authorList>
    </citation>
    <scope>NUCLEOTIDE SEQUENCE</scope>
    <source>
        <strain evidence="2">GL11</strain>
    </source>
</reference>
<evidence type="ECO:0000313" key="2">
    <source>
        <dbReference type="EMBL" id="KAG1288169.1"/>
    </source>
</evidence>
<evidence type="ECO:0000256" key="1">
    <source>
        <dbReference type="SAM" id="MobiDB-lite"/>
    </source>
</evidence>
<evidence type="ECO:0000313" key="3">
    <source>
        <dbReference type="Proteomes" id="UP000716291"/>
    </source>
</evidence>
<proteinExistence type="predicted"/>
<sequence>MNSTVENSGVNTAETNSMGAASGSNDYSQDFNEGSSLSSAGMSIQDDSAMVVDSVSGFVPSSVVANKKEDNVAINLTQLRSEMDEQLKMFCHG</sequence>
<accession>A0A9P6WU26</accession>
<protein>
    <submittedName>
        <fullName evidence="2">Uncharacterized protein</fullName>
    </submittedName>
</protein>
<keyword evidence="3" id="KW-1185">Reference proteome</keyword>
<dbReference type="Proteomes" id="UP000716291">
    <property type="component" value="Unassembled WGS sequence"/>
</dbReference>
<dbReference type="AlphaFoldDB" id="A0A9P6WU26"/>
<dbReference type="EMBL" id="JAANQT010007253">
    <property type="protein sequence ID" value="KAG1288169.1"/>
    <property type="molecule type" value="Genomic_DNA"/>
</dbReference>
<name>A0A9P6WU26_RHIOR</name>
<comment type="caution">
    <text evidence="2">The sequence shown here is derived from an EMBL/GenBank/DDBJ whole genome shotgun (WGS) entry which is preliminary data.</text>
</comment>
<gene>
    <name evidence="2" type="ORF">G6F64_014109</name>
</gene>
<organism evidence="2 3">
    <name type="scientific">Rhizopus oryzae</name>
    <name type="common">Mucormycosis agent</name>
    <name type="synonym">Rhizopus arrhizus var. delemar</name>
    <dbReference type="NCBI Taxonomy" id="64495"/>
    <lineage>
        <taxon>Eukaryota</taxon>
        <taxon>Fungi</taxon>
        <taxon>Fungi incertae sedis</taxon>
        <taxon>Mucoromycota</taxon>
        <taxon>Mucoromycotina</taxon>
        <taxon>Mucoromycetes</taxon>
        <taxon>Mucorales</taxon>
        <taxon>Mucorineae</taxon>
        <taxon>Rhizopodaceae</taxon>
        <taxon>Rhizopus</taxon>
    </lineage>
</organism>
<feature type="region of interest" description="Disordered" evidence="1">
    <location>
        <begin position="1"/>
        <end position="40"/>
    </location>
</feature>